<keyword evidence="3" id="KW-1185">Reference proteome</keyword>
<gene>
    <name evidence="2" type="ORF">K7432_005745</name>
</gene>
<feature type="compositionally biased region" description="Basic and acidic residues" evidence="1">
    <location>
        <begin position="80"/>
        <end position="94"/>
    </location>
</feature>
<dbReference type="EMBL" id="JASJQH010000235">
    <property type="protein sequence ID" value="KAK9765697.1"/>
    <property type="molecule type" value="Genomic_DNA"/>
</dbReference>
<accession>A0ABR2WW31</accession>
<evidence type="ECO:0000313" key="3">
    <source>
        <dbReference type="Proteomes" id="UP001479436"/>
    </source>
</evidence>
<organism evidence="2 3">
    <name type="scientific">Basidiobolus ranarum</name>
    <dbReference type="NCBI Taxonomy" id="34480"/>
    <lineage>
        <taxon>Eukaryota</taxon>
        <taxon>Fungi</taxon>
        <taxon>Fungi incertae sedis</taxon>
        <taxon>Zoopagomycota</taxon>
        <taxon>Entomophthoromycotina</taxon>
        <taxon>Basidiobolomycetes</taxon>
        <taxon>Basidiobolales</taxon>
        <taxon>Basidiobolaceae</taxon>
        <taxon>Basidiobolus</taxon>
    </lineage>
</organism>
<name>A0ABR2WW31_9FUNG</name>
<dbReference type="Proteomes" id="UP001479436">
    <property type="component" value="Unassembled WGS sequence"/>
</dbReference>
<sequence>MTSDDSPHALSVTSKTEGVEASCAQALTLPSFYIPTKFRLSRRRRPNSVPSKTDGNEEFISSGGKAEISKNMRSVSYDETLNKTHEHAKVSPRDIDAPNSALILENKNLAHPSAKQLDTSLPITPLNPIRKNSKMRKMSDKLQLRLLGRKNQGS</sequence>
<evidence type="ECO:0000256" key="1">
    <source>
        <dbReference type="SAM" id="MobiDB-lite"/>
    </source>
</evidence>
<evidence type="ECO:0000313" key="2">
    <source>
        <dbReference type="EMBL" id="KAK9765697.1"/>
    </source>
</evidence>
<proteinExistence type="predicted"/>
<protein>
    <submittedName>
        <fullName evidence="2">Uncharacterized protein</fullName>
    </submittedName>
</protein>
<reference evidence="2 3" key="1">
    <citation type="submission" date="2023-04" db="EMBL/GenBank/DDBJ databases">
        <title>Genome of Basidiobolus ranarum AG-B5.</title>
        <authorList>
            <person name="Stajich J.E."/>
            <person name="Carter-House D."/>
            <person name="Gryganskyi A."/>
        </authorList>
    </citation>
    <scope>NUCLEOTIDE SEQUENCE [LARGE SCALE GENOMIC DNA]</scope>
    <source>
        <strain evidence="2 3">AG-B5</strain>
    </source>
</reference>
<feature type="region of interest" description="Disordered" evidence="1">
    <location>
        <begin position="39"/>
        <end position="94"/>
    </location>
</feature>
<feature type="region of interest" description="Disordered" evidence="1">
    <location>
        <begin position="113"/>
        <end position="141"/>
    </location>
</feature>
<comment type="caution">
    <text evidence="2">The sequence shown here is derived from an EMBL/GenBank/DDBJ whole genome shotgun (WGS) entry which is preliminary data.</text>
</comment>